<dbReference type="InterPro" id="IPR011042">
    <property type="entry name" value="6-blade_b-propeller_TolB-like"/>
</dbReference>
<dbReference type="NCBIfam" id="TIGR04183">
    <property type="entry name" value="Por_Secre_tail"/>
    <property type="match status" value="1"/>
</dbReference>
<feature type="chain" id="PRO_5035320008" evidence="2">
    <location>
        <begin position="28"/>
        <end position="671"/>
    </location>
</feature>
<dbReference type="InterPro" id="IPR026444">
    <property type="entry name" value="Secre_tail"/>
</dbReference>
<dbReference type="InterPro" id="IPR050778">
    <property type="entry name" value="Cueball_EGF_LRP_Nidogen"/>
</dbReference>
<accession>A0A8J7S6N0</accession>
<dbReference type="GO" id="GO:0060070">
    <property type="term" value="P:canonical Wnt signaling pathway"/>
    <property type="evidence" value="ECO:0007669"/>
    <property type="project" value="TreeGrafter"/>
</dbReference>
<reference evidence="4" key="1">
    <citation type="submission" date="2021-02" db="EMBL/GenBank/DDBJ databases">
        <title>Natronogracilivirga saccharolytica gen. nov. sp. nov. a new anaerobic, haloalkiliphilic carbohydrate-fermenting bacterium from soda lake and proposing of Cyclonatronumiaceae fam. nov. in the phylum Balneolaeota.</title>
        <authorList>
            <person name="Zhilina T.N."/>
            <person name="Sorokin D.Y."/>
            <person name="Zavarzina D.G."/>
            <person name="Toshchakov S.V."/>
            <person name="Kublanov I.V."/>
        </authorList>
    </citation>
    <scope>NUCLEOTIDE SEQUENCE</scope>
    <source>
        <strain evidence="4">Z-1702</strain>
    </source>
</reference>
<evidence type="ECO:0000259" key="3">
    <source>
        <dbReference type="Pfam" id="PF18962"/>
    </source>
</evidence>
<sequence length="671" mass="74888">MKEQSIINSKLFSVVLLLFTAPGFAVAMPDRSHDVYWFDREEFHVFGGSLESGEIDTLGRVVPRYPRTIEMVDGDIYWANGQHVAIRDDIMPNGIWKGDPQNEDGVQIVVTEGSVTKIQVDAGNEMIYWIENVPGDSASYVIRRTGLVGGNIEVLASGSTITSFRLDNVNNQLYWAERNMGKIRRANLDGSDPQDIVTGINPIPVSLRDIEIDPANDALFWMEHSESDEKVGIYRSALDGSNAGIILKVPQLPRFLSVNPGEEKIYWTRRTRNVYRANYDGSMTDTLLSVSRVGNGELRYNATDNRLYWIADDVNAGRFKSVNPTGLNMETLFYGFGTPTNLAIDPDGRYLYWSTFSDYIMKAGLDGSEVQMIAEGPYQLPPSINTTLFNRDDGFLYWVSGGNNIRMNVSDTESKPDTLDNLPYLTREFAYDPHGQMMYWAGSAGNNYALLRSDATDFSGESTEILVSEENLDSPVKGVAIDLASGHLYWTETDNDRIRRANLDGSQTEDFLTGLEQPEGLSIDVANGMIYWNEPNAGKIRAAGLDGKAPEDLFTGLKKPGRPVLASESTGIPTSSEPKSEPLPLSFNLYQNYPNPFNHSTIITYEIPEESHVRLGIYDVTGRRVSSLVDEMQVPGEYRITWNAENLASGVYLYRFTAGDVVQTRQMILIK</sequence>
<comment type="caution">
    <text evidence="4">The sequence shown here is derived from an EMBL/GenBank/DDBJ whole genome shotgun (WGS) entry which is preliminary data.</text>
</comment>
<dbReference type="PROSITE" id="PS51120">
    <property type="entry name" value="LDLRB"/>
    <property type="match status" value="1"/>
</dbReference>
<evidence type="ECO:0000256" key="2">
    <source>
        <dbReference type="SAM" id="SignalP"/>
    </source>
</evidence>
<keyword evidence="2" id="KW-0732">Signal</keyword>
<dbReference type="SUPFAM" id="SSF63829">
    <property type="entry name" value="Calcium-dependent phosphotriesterase"/>
    <property type="match status" value="1"/>
</dbReference>
<dbReference type="GO" id="GO:0005886">
    <property type="term" value="C:plasma membrane"/>
    <property type="evidence" value="ECO:0007669"/>
    <property type="project" value="TreeGrafter"/>
</dbReference>
<evidence type="ECO:0000313" key="5">
    <source>
        <dbReference type="Proteomes" id="UP000673975"/>
    </source>
</evidence>
<feature type="signal peptide" evidence="2">
    <location>
        <begin position="1"/>
        <end position="27"/>
    </location>
</feature>
<dbReference type="EMBL" id="JAFIDN010000001">
    <property type="protein sequence ID" value="MBP3191243.1"/>
    <property type="molecule type" value="Genomic_DNA"/>
</dbReference>
<dbReference type="GO" id="GO:0017147">
    <property type="term" value="F:Wnt-protein binding"/>
    <property type="evidence" value="ECO:0007669"/>
    <property type="project" value="TreeGrafter"/>
</dbReference>
<dbReference type="SMART" id="SM00135">
    <property type="entry name" value="LY"/>
    <property type="match status" value="5"/>
</dbReference>
<dbReference type="Pfam" id="PF18962">
    <property type="entry name" value="Por_Secre_tail"/>
    <property type="match status" value="1"/>
</dbReference>
<feature type="region of interest" description="Disordered" evidence="1">
    <location>
        <begin position="557"/>
        <end position="581"/>
    </location>
</feature>
<protein>
    <submittedName>
        <fullName evidence="4">T9SS type A sorting domain-containing protein</fullName>
    </submittedName>
</protein>
<keyword evidence="5" id="KW-1185">Reference proteome</keyword>
<dbReference type="PANTHER" id="PTHR46513:SF13">
    <property type="entry name" value="EGF-LIKE DOMAIN-CONTAINING PROTEIN"/>
    <property type="match status" value="1"/>
</dbReference>
<dbReference type="InterPro" id="IPR000033">
    <property type="entry name" value="LDLR_classB_rpt"/>
</dbReference>
<dbReference type="RefSeq" id="WP_210509549.1">
    <property type="nucleotide sequence ID" value="NZ_JAFIDN010000001.1"/>
</dbReference>
<dbReference type="PANTHER" id="PTHR46513">
    <property type="entry name" value="VITELLOGENIN RECEPTOR-LIKE PROTEIN-RELATED-RELATED"/>
    <property type="match status" value="1"/>
</dbReference>
<dbReference type="Gene3D" id="2.120.10.30">
    <property type="entry name" value="TolB, C-terminal domain"/>
    <property type="match status" value="3"/>
</dbReference>
<evidence type="ECO:0000313" key="4">
    <source>
        <dbReference type="EMBL" id="MBP3191243.1"/>
    </source>
</evidence>
<name>A0A8J7S6N0_9BACT</name>
<feature type="domain" description="Secretion system C-terminal sorting" evidence="3">
    <location>
        <begin position="593"/>
        <end position="668"/>
    </location>
</feature>
<organism evidence="4 5">
    <name type="scientific">Natronogracilivirga saccharolytica</name>
    <dbReference type="NCBI Taxonomy" id="2812953"/>
    <lineage>
        <taxon>Bacteria</taxon>
        <taxon>Pseudomonadati</taxon>
        <taxon>Balneolota</taxon>
        <taxon>Balneolia</taxon>
        <taxon>Balneolales</taxon>
        <taxon>Cyclonatronaceae</taxon>
        <taxon>Natronogracilivirga</taxon>
    </lineage>
</organism>
<proteinExistence type="predicted"/>
<dbReference type="AlphaFoldDB" id="A0A8J7S6N0"/>
<gene>
    <name evidence="4" type="ORF">NATSA_01060</name>
</gene>
<dbReference type="Proteomes" id="UP000673975">
    <property type="component" value="Unassembled WGS sequence"/>
</dbReference>
<dbReference type="GO" id="GO:0042813">
    <property type="term" value="F:Wnt receptor activity"/>
    <property type="evidence" value="ECO:0007669"/>
    <property type="project" value="TreeGrafter"/>
</dbReference>
<dbReference type="SUPFAM" id="SSF101898">
    <property type="entry name" value="NHL repeat"/>
    <property type="match status" value="1"/>
</dbReference>
<dbReference type="Gene3D" id="2.60.40.4070">
    <property type="match status" value="1"/>
</dbReference>
<evidence type="ECO:0000256" key="1">
    <source>
        <dbReference type="SAM" id="MobiDB-lite"/>
    </source>
</evidence>